<evidence type="ECO:0000256" key="2">
    <source>
        <dbReference type="ARBA" id="ARBA00022148"/>
    </source>
</evidence>
<evidence type="ECO:0000256" key="4">
    <source>
        <dbReference type="ARBA" id="ARBA00022679"/>
    </source>
</evidence>
<dbReference type="PANTHER" id="PTHR24356">
    <property type="entry name" value="SERINE/THREONINE-PROTEIN KINASE"/>
    <property type="match status" value="1"/>
</dbReference>
<evidence type="ECO:0000256" key="7">
    <source>
        <dbReference type="ARBA" id="ARBA00022840"/>
    </source>
</evidence>
<evidence type="ECO:0000256" key="5">
    <source>
        <dbReference type="ARBA" id="ARBA00022741"/>
    </source>
</evidence>
<keyword evidence="5" id="KW-0547">Nucleotide-binding</keyword>
<dbReference type="GO" id="GO:0005524">
    <property type="term" value="F:ATP binding"/>
    <property type="evidence" value="ECO:0007669"/>
    <property type="project" value="UniProtKB-KW"/>
</dbReference>
<evidence type="ECO:0000256" key="3">
    <source>
        <dbReference type="ARBA" id="ARBA00022527"/>
    </source>
</evidence>
<reference evidence="13" key="1">
    <citation type="submission" date="2025-08" db="UniProtKB">
        <authorList>
            <consortium name="RefSeq"/>
        </authorList>
    </citation>
    <scope>IDENTIFICATION</scope>
</reference>
<evidence type="ECO:0000313" key="12">
    <source>
        <dbReference type="Proteomes" id="UP000694867"/>
    </source>
</evidence>
<dbReference type="SUPFAM" id="SSF56112">
    <property type="entry name" value="Protein kinase-like (PK-like)"/>
    <property type="match status" value="1"/>
</dbReference>
<keyword evidence="3" id="KW-0723">Serine/threonine-protein kinase</keyword>
<dbReference type="GO" id="GO:0035556">
    <property type="term" value="P:intracellular signal transduction"/>
    <property type="evidence" value="ECO:0007669"/>
    <property type="project" value="TreeGrafter"/>
</dbReference>
<dbReference type="AlphaFoldDB" id="A0AAJ6QUY9"/>
<dbReference type="RefSeq" id="XP_003744949.1">
    <property type="nucleotide sequence ID" value="XM_003744901.1"/>
</dbReference>
<dbReference type="InterPro" id="IPR050236">
    <property type="entry name" value="Ser_Thr_kinase_AGC"/>
</dbReference>
<evidence type="ECO:0000256" key="6">
    <source>
        <dbReference type="ARBA" id="ARBA00022777"/>
    </source>
</evidence>
<organism evidence="12 13">
    <name type="scientific">Galendromus occidentalis</name>
    <name type="common">western predatory mite</name>
    <dbReference type="NCBI Taxonomy" id="34638"/>
    <lineage>
        <taxon>Eukaryota</taxon>
        <taxon>Metazoa</taxon>
        <taxon>Ecdysozoa</taxon>
        <taxon>Arthropoda</taxon>
        <taxon>Chelicerata</taxon>
        <taxon>Arachnida</taxon>
        <taxon>Acari</taxon>
        <taxon>Parasitiformes</taxon>
        <taxon>Mesostigmata</taxon>
        <taxon>Gamasina</taxon>
        <taxon>Phytoseioidea</taxon>
        <taxon>Phytoseiidae</taxon>
        <taxon>Typhlodrominae</taxon>
        <taxon>Galendromus</taxon>
    </lineage>
</organism>
<dbReference type="KEGG" id="goe:100908372"/>
<evidence type="ECO:0000256" key="1">
    <source>
        <dbReference type="ARBA" id="ARBA00012513"/>
    </source>
</evidence>
<dbReference type="SMART" id="SM00220">
    <property type="entry name" value="S_TKc"/>
    <property type="match status" value="1"/>
</dbReference>
<gene>
    <name evidence="13" type="primary">LOC100908372</name>
</gene>
<dbReference type="GeneID" id="100908372"/>
<evidence type="ECO:0000256" key="8">
    <source>
        <dbReference type="ARBA" id="ARBA00033099"/>
    </source>
</evidence>
<keyword evidence="6" id="KW-0418">Kinase</keyword>
<comment type="catalytic activity">
    <reaction evidence="10">
        <text>L-seryl-[protein] + ATP = O-phospho-L-seryl-[protein] + ADP + H(+)</text>
        <dbReference type="Rhea" id="RHEA:17989"/>
        <dbReference type="Rhea" id="RHEA-COMP:9863"/>
        <dbReference type="Rhea" id="RHEA-COMP:11604"/>
        <dbReference type="ChEBI" id="CHEBI:15378"/>
        <dbReference type="ChEBI" id="CHEBI:29999"/>
        <dbReference type="ChEBI" id="CHEBI:30616"/>
        <dbReference type="ChEBI" id="CHEBI:83421"/>
        <dbReference type="ChEBI" id="CHEBI:456216"/>
        <dbReference type="EC" id="2.7.11.1"/>
    </reaction>
</comment>
<dbReference type="PROSITE" id="PS00108">
    <property type="entry name" value="PROTEIN_KINASE_ST"/>
    <property type="match status" value="1"/>
</dbReference>
<dbReference type="EC" id="2.7.11.1" evidence="1"/>
<name>A0AAJ6QUY9_9ACAR</name>
<evidence type="ECO:0000313" key="13">
    <source>
        <dbReference type="RefSeq" id="XP_003744949.1"/>
    </source>
</evidence>
<keyword evidence="7" id="KW-0067">ATP-binding</keyword>
<proteinExistence type="predicted"/>
<dbReference type="Proteomes" id="UP000694867">
    <property type="component" value="Unplaced"/>
</dbReference>
<dbReference type="PROSITE" id="PS50011">
    <property type="entry name" value="PROTEIN_KINASE_DOM"/>
    <property type="match status" value="1"/>
</dbReference>
<feature type="domain" description="Protein kinase" evidence="11">
    <location>
        <begin position="6"/>
        <end position="264"/>
    </location>
</feature>
<dbReference type="Gene3D" id="3.30.200.20">
    <property type="entry name" value="Phosphorylase Kinase, domain 1"/>
    <property type="match status" value="1"/>
</dbReference>
<comment type="catalytic activity">
    <reaction evidence="9">
        <text>L-threonyl-[protein] + ATP = O-phospho-L-threonyl-[protein] + ADP + H(+)</text>
        <dbReference type="Rhea" id="RHEA:46608"/>
        <dbReference type="Rhea" id="RHEA-COMP:11060"/>
        <dbReference type="Rhea" id="RHEA-COMP:11605"/>
        <dbReference type="ChEBI" id="CHEBI:15378"/>
        <dbReference type="ChEBI" id="CHEBI:30013"/>
        <dbReference type="ChEBI" id="CHEBI:30616"/>
        <dbReference type="ChEBI" id="CHEBI:61977"/>
        <dbReference type="ChEBI" id="CHEBI:456216"/>
        <dbReference type="EC" id="2.7.11.1"/>
    </reaction>
</comment>
<dbReference type="InterPro" id="IPR011009">
    <property type="entry name" value="Kinase-like_dom_sf"/>
</dbReference>
<accession>A0AAJ6QUY9</accession>
<dbReference type="GO" id="GO:0004674">
    <property type="term" value="F:protein serine/threonine kinase activity"/>
    <property type="evidence" value="ECO:0007669"/>
    <property type="project" value="UniProtKB-KW"/>
</dbReference>
<dbReference type="InterPro" id="IPR000719">
    <property type="entry name" value="Prot_kinase_dom"/>
</dbReference>
<evidence type="ECO:0000256" key="10">
    <source>
        <dbReference type="ARBA" id="ARBA00048679"/>
    </source>
</evidence>
<dbReference type="PANTHER" id="PTHR24356:SF1">
    <property type="entry name" value="SERINE_THREONINE-PROTEIN KINASE GREATWALL"/>
    <property type="match status" value="1"/>
</dbReference>
<keyword evidence="4" id="KW-0808">Transferase</keyword>
<keyword evidence="12" id="KW-1185">Reference proteome</keyword>
<dbReference type="InterPro" id="IPR008271">
    <property type="entry name" value="Ser/Thr_kinase_AS"/>
</dbReference>
<dbReference type="Pfam" id="PF00069">
    <property type="entry name" value="Pkinase"/>
    <property type="match status" value="1"/>
</dbReference>
<protein>
    <recommendedName>
        <fullName evidence="2">Serine/threonine-protein kinase greatwall</fullName>
        <ecNumber evidence="1">2.7.11.1</ecNumber>
    </recommendedName>
    <alternativeName>
        <fullName evidence="8">Microtubule-associated serine/threonine-protein kinase-like</fullName>
    </alternativeName>
</protein>
<evidence type="ECO:0000256" key="9">
    <source>
        <dbReference type="ARBA" id="ARBA00047899"/>
    </source>
</evidence>
<sequence>MGGLMSTTTSFVSKGSWGSVYRVKHLKTGVKCALKIIPKAKYREQLRVLVVHEKKLQFALSGDNIVCLFSAYQDTVNLYLVMEYAKYGHLRRFASRPDGLSENTVRLIAAQLVLGLEYIHACDVLYRDLKESNVLVFGDGYVKIADFGVSRIYRGRANTFSGTPDYMAPEMADTYHGYGLEIDYWALGIVLYRLLYFRHPFRGADKIKARELLHNINTVNLSFPDVGENDELTPTHHFIAGLLERDPLHRIGRHGGDIKQHDYFKGMSFMAIHRKLVRFQVNLPPVPYEATTELDVLPDIDPDKPMNYFDSF</sequence>
<evidence type="ECO:0000259" key="11">
    <source>
        <dbReference type="PROSITE" id="PS50011"/>
    </source>
</evidence>
<dbReference type="Gene3D" id="1.10.510.10">
    <property type="entry name" value="Transferase(Phosphotransferase) domain 1"/>
    <property type="match status" value="1"/>
</dbReference>